<name>A0A9J5ZUG3_SOLCO</name>
<comment type="caution">
    <text evidence="1">The sequence shown here is derived from an EMBL/GenBank/DDBJ whole genome shotgun (WGS) entry which is preliminary data.</text>
</comment>
<keyword evidence="2" id="KW-1185">Reference proteome</keyword>
<sequence length="71" mass="8047">MLEDANVNIPILDFIPTEETEIEMIEYANVNIPILDLVPTKEIEIEMIEDDNGVSGGCWILTVYVPVYVYS</sequence>
<accession>A0A9J5ZUG3</accession>
<dbReference type="EMBL" id="JACXVP010000003">
    <property type="protein sequence ID" value="KAG5615965.1"/>
    <property type="molecule type" value="Genomic_DNA"/>
</dbReference>
<gene>
    <name evidence="1" type="ORF">H5410_015789</name>
</gene>
<organism evidence="1 2">
    <name type="scientific">Solanum commersonii</name>
    <name type="common">Commerson's wild potato</name>
    <name type="synonym">Commerson's nightshade</name>
    <dbReference type="NCBI Taxonomy" id="4109"/>
    <lineage>
        <taxon>Eukaryota</taxon>
        <taxon>Viridiplantae</taxon>
        <taxon>Streptophyta</taxon>
        <taxon>Embryophyta</taxon>
        <taxon>Tracheophyta</taxon>
        <taxon>Spermatophyta</taxon>
        <taxon>Magnoliopsida</taxon>
        <taxon>eudicotyledons</taxon>
        <taxon>Gunneridae</taxon>
        <taxon>Pentapetalae</taxon>
        <taxon>asterids</taxon>
        <taxon>lamiids</taxon>
        <taxon>Solanales</taxon>
        <taxon>Solanaceae</taxon>
        <taxon>Solanoideae</taxon>
        <taxon>Solaneae</taxon>
        <taxon>Solanum</taxon>
    </lineage>
</organism>
<protein>
    <submittedName>
        <fullName evidence="1">Uncharacterized protein</fullName>
    </submittedName>
</protein>
<evidence type="ECO:0000313" key="1">
    <source>
        <dbReference type="EMBL" id="KAG5615965.1"/>
    </source>
</evidence>
<proteinExistence type="predicted"/>
<reference evidence="1 2" key="1">
    <citation type="submission" date="2020-09" db="EMBL/GenBank/DDBJ databases">
        <title>De no assembly of potato wild relative species, Solanum commersonii.</title>
        <authorList>
            <person name="Cho K."/>
        </authorList>
    </citation>
    <scope>NUCLEOTIDE SEQUENCE [LARGE SCALE GENOMIC DNA]</scope>
    <source>
        <strain evidence="1">LZ3.2</strain>
        <tissue evidence="1">Leaf</tissue>
    </source>
</reference>
<dbReference type="Proteomes" id="UP000824120">
    <property type="component" value="Chromosome 3"/>
</dbReference>
<dbReference type="AlphaFoldDB" id="A0A9J5ZUG3"/>
<evidence type="ECO:0000313" key="2">
    <source>
        <dbReference type="Proteomes" id="UP000824120"/>
    </source>
</evidence>